<proteinExistence type="predicted"/>
<evidence type="ECO:0000256" key="1">
    <source>
        <dbReference type="ARBA" id="ARBA00022679"/>
    </source>
</evidence>
<evidence type="ECO:0000259" key="8">
    <source>
        <dbReference type="Pfam" id="PF24626"/>
    </source>
</evidence>
<sequence length="635" mass="73117">MANVLFDLGSTYFFVFVHFSSAFAMICDIVDAPIHVSTPVEKSVIVTHVYRACPILLMGFHTWADLEAGKAGLFGIFGSYSGCEVESPSIESIHVVSLFREVFPTDLHGMPLDRDIGFCIDLEPDTRPISIPPYRMAPAELRELKAQIQELLDKEFIRPSASPWGAPVFFVKKKYGSMRMYIDYRQLNRVTIQNKPEDVPKTALRTHYGHYKFLVMSFGLTNAPASFMSLMKVSKEGVMVDPQKIEVVKNWVQPISMTEVRCFMGLTSYYRRFVKNFASIATNLTNLTKKEVYERNYPAHNLELATVVFTLKIWWHYLYGVKCDVFTDHRSLQHVFTQKDLNLRQRGWMELLKDYDVTIQYHLVKANVVADALSQKAKKGGVLASIEVRATFIEEIKVKQFEDENLNELKKKTVIDMKKDIAEFVTKCQNCQQVKYEYQRPADLEKFDSIWVVVDRLTKSTHFIPVRIDYNAEQLAKTDGQSERTIQVLEDILRASVIDFGGHWDKFLCMSSPIIIIDMTFQMGENVLLKVSSMKEVMRFSKKGKLSPRYIGPFEVLKCVGLVAYRLALPPNISVVHPVFHVSMLKRYHGDEGYIIKWDSIVLDKDLQYEEEPFAIFVHDVRKMMTKEIKSVKAQ</sequence>
<reference evidence="9" key="1">
    <citation type="submission" date="2023-08" db="EMBL/GenBank/DDBJ databases">
        <title>A de novo genome assembly of Solanum verrucosum Schlechtendal, a Mexican diploid species geographically isolated from the other diploid A-genome species in potato relatives.</title>
        <authorList>
            <person name="Hosaka K."/>
        </authorList>
    </citation>
    <scope>NUCLEOTIDE SEQUENCE</scope>
    <source>
        <tissue evidence="9">Young leaves</tissue>
    </source>
</reference>
<dbReference type="Proteomes" id="UP001234989">
    <property type="component" value="Chromosome 9"/>
</dbReference>
<dbReference type="SUPFAM" id="SSF56672">
    <property type="entry name" value="DNA/RNA polymerases"/>
    <property type="match status" value="1"/>
</dbReference>
<dbReference type="Pfam" id="PF24626">
    <property type="entry name" value="SH3_Tf2-1"/>
    <property type="match status" value="1"/>
</dbReference>
<dbReference type="PANTHER" id="PTHR37984:SF5">
    <property type="entry name" value="PROTEIN NYNRIN-LIKE"/>
    <property type="match status" value="1"/>
</dbReference>
<evidence type="ECO:0008006" key="11">
    <source>
        <dbReference type="Google" id="ProtNLM"/>
    </source>
</evidence>
<evidence type="ECO:0000256" key="4">
    <source>
        <dbReference type="ARBA" id="ARBA00022759"/>
    </source>
</evidence>
<evidence type="ECO:0000256" key="5">
    <source>
        <dbReference type="ARBA" id="ARBA00022801"/>
    </source>
</evidence>
<organism evidence="9 10">
    <name type="scientific">Solanum verrucosum</name>
    <dbReference type="NCBI Taxonomy" id="315347"/>
    <lineage>
        <taxon>Eukaryota</taxon>
        <taxon>Viridiplantae</taxon>
        <taxon>Streptophyta</taxon>
        <taxon>Embryophyta</taxon>
        <taxon>Tracheophyta</taxon>
        <taxon>Spermatophyta</taxon>
        <taxon>Magnoliopsida</taxon>
        <taxon>eudicotyledons</taxon>
        <taxon>Gunneridae</taxon>
        <taxon>Pentapetalae</taxon>
        <taxon>asterids</taxon>
        <taxon>lamiids</taxon>
        <taxon>Solanales</taxon>
        <taxon>Solanaceae</taxon>
        <taxon>Solanoideae</taxon>
        <taxon>Solaneae</taxon>
        <taxon>Solanum</taxon>
    </lineage>
</organism>
<dbReference type="GO" id="GO:0016787">
    <property type="term" value="F:hydrolase activity"/>
    <property type="evidence" value="ECO:0007669"/>
    <property type="project" value="UniProtKB-KW"/>
</dbReference>
<dbReference type="FunFam" id="3.10.10.10:FF:000002">
    <property type="entry name" value="Retrovirus-related Pol polyprotein from transposon 17.6-like protein"/>
    <property type="match status" value="1"/>
</dbReference>
<feature type="domain" description="Reverse transcriptase RNase H-like" evidence="7">
    <location>
        <begin position="293"/>
        <end position="355"/>
    </location>
</feature>
<keyword evidence="10" id="KW-1185">Reference proteome</keyword>
<keyword evidence="2" id="KW-0548">Nucleotidyltransferase</keyword>
<dbReference type="InterPro" id="IPR043128">
    <property type="entry name" value="Rev_trsase/Diguanyl_cyclase"/>
</dbReference>
<keyword evidence="5" id="KW-0378">Hydrolase</keyword>
<dbReference type="AlphaFoldDB" id="A0AAF0UHV7"/>
<dbReference type="GO" id="GO:0004519">
    <property type="term" value="F:endonuclease activity"/>
    <property type="evidence" value="ECO:0007669"/>
    <property type="project" value="UniProtKB-KW"/>
</dbReference>
<dbReference type="Gene3D" id="3.10.10.10">
    <property type="entry name" value="HIV Type 1 Reverse Transcriptase, subunit A, domain 1"/>
    <property type="match status" value="1"/>
</dbReference>
<dbReference type="InterPro" id="IPR056924">
    <property type="entry name" value="SH3_Tf2-1"/>
</dbReference>
<dbReference type="InterPro" id="IPR041373">
    <property type="entry name" value="RT_RNaseH"/>
</dbReference>
<dbReference type="EMBL" id="CP133620">
    <property type="protein sequence ID" value="WMV46387.1"/>
    <property type="molecule type" value="Genomic_DNA"/>
</dbReference>
<evidence type="ECO:0000313" key="10">
    <source>
        <dbReference type="Proteomes" id="UP001234989"/>
    </source>
</evidence>
<feature type="domain" description="Tf2-1-like SH3-like" evidence="8">
    <location>
        <begin position="524"/>
        <end position="589"/>
    </location>
</feature>
<evidence type="ECO:0000259" key="7">
    <source>
        <dbReference type="Pfam" id="PF17917"/>
    </source>
</evidence>
<dbReference type="GO" id="GO:0003964">
    <property type="term" value="F:RNA-directed DNA polymerase activity"/>
    <property type="evidence" value="ECO:0007669"/>
    <property type="project" value="UniProtKB-KW"/>
</dbReference>
<keyword evidence="6" id="KW-0695">RNA-directed DNA polymerase</keyword>
<dbReference type="InterPro" id="IPR050951">
    <property type="entry name" value="Retrovirus_Pol_polyprotein"/>
</dbReference>
<dbReference type="CDD" id="cd09274">
    <property type="entry name" value="RNase_HI_RT_Ty3"/>
    <property type="match status" value="1"/>
</dbReference>
<evidence type="ECO:0000256" key="2">
    <source>
        <dbReference type="ARBA" id="ARBA00022695"/>
    </source>
</evidence>
<accession>A0AAF0UHV7</accession>
<keyword evidence="3" id="KW-0540">Nuclease</keyword>
<dbReference type="InterPro" id="IPR043502">
    <property type="entry name" value="DNA/RNA_pol_sf"/>
</dbReference>
<evidence type="ECO:0000256" key="6">
    <source>
        <dbReference type="ARBA" id="ARBA00022918"/>
    </source>
</evidence>
<keyword evidence="4" id="KW-0255">Endonuclease</keyword>
<dbReference type="PANTHER" id="PTHR37984">
    <property type="entry name" value="PROTEIN CBG26694"/>
    <property type="match status" value="1"/>
</dbReference>
<dbReference type="Pfam" id="PF17917">
    <property type="entry name" value="RT_RNaseH"/>
    <property type="match status" value="1"/>
</dbReference>
<dbReference type="CDD" id="cd01647">
    <property type="entry name" value="RT_LTR"/>
    <property type="match status" value="1"/>
</dbReference>
<evidence type="ECO:0000313" key="9">
    <source>
        <dbReference type="EMBL" id="WMV46387.1"/>
    </source>
</evidence>
<name>A0AAF0UHV7_SOLVR</name>
<evidence type="ECO:0000256" key="3">
    <source>
        <dbReference type="ARBA" id="ARBA00022722"/>
    </source>
</evidence>
<dbReference type="Gene3D" id="3.30.70.270">
    <property type="match status" value="1"/>
</dbReference>
<dbReference type="Pfam" id="PF08284">
    <property type="entry name" value="RVP_2"/>
    <property type="match status" value="1"/>
</dbReference>
<gene>
    <name evidence="9" type="ORF">MTR67_039772</name>
</gene>
<protein>
    <recommendedName>
        <fullName evidence="11">Reverse transcriptase RNase H-like domain-containing protein</fullName>
    </recommendedName>
</protein>
<keyword evidence="1" id="KW-0808">Transferase</keyword>